<dbReference type="PIRSF" id="PIRSF000077">
    <property type="entry name" value="Thioredoxin"/>
    <property type="match status" value="1"/>
</dbReference>
<dbReference type="InterPro" id="IPR013766">
    <property type="entry name" value="Thioredoxin_domain"/>
</dbReference>
<dbReference type="Gene3D" id="3.40.30.10">
    <property type="entry name" value="Glutaredoxin"/>
    <property type="match status" value="1"/>
</dbReference>
<evidence type="ECO:0000259" key="5">
    <source>
        <dbReference type="Pfam" id="PF00085"/>
    </source>
</evidence>
<evidence type="ECO:0000256" key="4">
    <source>
        <dbReference type="ARBA" id="ARBA00023284"/>
    </source>
</evidence>
<dbReference type="NCBIfam" id="TIGR01068">
    <property type="entry name" value="thioredoxin"/>
    <property type="match status" value="1"/>
</dbReference>
<dbReference type="PANTHER" id="PTHR45663">
    <property type="entry name" value="GEO12009P1"/>
    <property type="match status" value="1"/>
</dbReference>
<evidence type="ECO:0000256" key="2">
    <source>
        <dbReference type="ARBA" id="ARBA00022982"/>
    </source>
</evidence>
<dbReference type="Proteomes" id="UP001218034">
    <property type="component" value="Chromosome"/>
</dbReference>
<proteinExistence type="predicted"/>
<dbReference type="EMBL" id="CP104395">
    <property type="protein sequence ID" value="WEL19844.1"/>
    <property type="molecule type" value="Genomic_DNA"/>
</dbReference>
<evidence type="ECO:0000313" key="6">
    <source>
        <dbReference type="EMBL" id="WEL19844.1"/>
    </source>
</evidence>
<dbReference type="InterPro" id="IPR036249">
    <property type="entry name" value="Thioredoxin-like_sf"/>
</dbReference>
<dbReference type="GeneID" id="90590274"/>
<dbReference type="PANTHER" id="PTHR45663:SF40">
    <property type="entry name" value="THIOREDOXIN 2"/>
    <property type="match status" value="1"/>
</dbReference>
<dbReference type="Pfam" id="PF00085">
    <property type="entry name" value="Thioredoxin"/>
    <property type="match status" value="1"/>
</dbReference>
<name>A0ABY8CF54_9ARCH</name>
<accession>A0ABY8CF54</accession>
<evidence type="ECO:0000313" key="7">
    <source>
        <dbReference type="Proteomes" id="UP001218034"/>
    </source>
</evidence>
<gene>
    <name evidence="6" type="primary">trxA2</name>
    <name evidence="6" type="ORF">SVXNc_0837</name>
</gene>
<keyword evidence="4" id="KW-0676">Redox-active center</keyword>
<dbReference type="CDD" id="cd02947">
    <property type="entry name" value="TRX_family"/>
    <property type="match status" value="1"/>
</dbReference>
<dbReference type="RefSeq" id="WP_347721676.1">
    <property type="nucleotide sequence ID" value="NZ_CP104395.1"/>
</dbReference>
<keyword evidence="2" id="KW-0249">Electron transport</keyword>
<evidence type="ECO:0000256" key="3">
    <source>
        <dbReference type="ARBA" id="ARBA00023157"/>
    </source>
</evidence>
<keyword evidence="1" id="KW-0813">Transport</keyword>
<dbReference type="PRINTS" id="PR00421">
    <property type="entry name" value="THIOREDOXIN"/>
</dbReference>
<feature type="domain" description="Thioredoxin" evidence="5">
    <location>
        <begin position="4"/>
        <end position="100"/>
    </location>
</feature>
<dbReference type="PROSITE" id="PS00194">
    <property type="entry name" value="THIOREDOXIN_1"/>
    <property type="match status" value="1"/>
</dbReference>
<reference evidence="6 7" key="1">
    <citation type="submission" date="2022-09" db="EMBL/GenBank/DDBJ databases">
        <title>Xylan utilization by haloarchaea-nanohaloarchaea associations.</title>
        <authorList>
            <person name="Yakimov M."/>
        </authorList>
    </citation>
    <scope>NUCLEOTIDE SEQUENCE [LARGE SCALE GENOMIC DNA]</scope>
    <source>
        <strain evidence="6 7">SVXNc</strain>
    </source>
</reference>
<keyword evidence="3" id="KW-1015">Disulfide bond</keyword>
<protein>
    <submittedName>
        <fullName evidence="6">Thioredoxin</fullName>
    </submittedName>
</protein>
<organism evidence="6 7">
    <name type="scientific">Candidatus Nanohalococcus occultus</name>
    <dbReference type="NCBI Taxonomy" id="2978047"/>
    <lineage>
        <taxon>Archaea</taxon>
        <taxon>Candidatus Nanohalarchaeota</taxon>
        <taxon>Candidatus Nanohalarchaeota incertae sedis</taxon>
        <taxon>Candidatus Nanohalococcus</taxon>
    </lineage>
</organism>
<dbReference type="InterPro" id="IPR005746">
    <property type="entry name" value="Thioredoxin"/>
</dbReference>
<dbReference type="InterPro" id="IPR017937">
    <property type="entry name" value="Thioredoxin_CS"/>
</dbReference>
<evidence type="ECO:0000256" key="1">
    <source>
        <dbReference type="ARBA" id="ARBA00022448"/>
    </source>
</evidence>
<sequence length="103" mass="11706">MPEEITEDNFEDVKNSDDTWVIDFWAEWCGPCKQYAPTFKEVSEETEGVKFGKIDMEAHQQLGTSLGVRALPTTIVMKNGEEVDRKSGAMSKQELLDFVEKNT</sequence>
<dbReference type="SUPFAM" id="SSF52833">
    <property type="entry name" value="Thioredoxin-like"/>
    <property type="match status" value="1"/>
</dbReference>
<keyword evidence="7" id="KW-1185">Reference proteome</keyword>